<gene>
    <name evidence="6" type="ORF">ACFOSH_37040</name>
</gene>
<keyword evidence="3" id="KW-0233">DNA recombination</keyword>
<dbReference type="PROSITE" id="PS51898">
    <property type="entry name" value="TYR_RECOMBINASE"/>
    <property type="match status" value="1"/>
</dbReference>
<dbReference type="EMBL" id="JBHRWK010000079">
    <property type="protein sequence ID" value="MFC3455073.1"/>
    <property type="molecule type" value="Genomic_DNA"/>
</dbReference>
<dbReference type="InterPro" id="IPR013762">
    <property type="entry name" value="Integrase-like_cat_sf"/>
</dbReference>
<feature type="domain" description="Tyr recombinase" evidence="5">
    <location>
        <begin position="107"/>
        <end position="272"/>
    </location>
</feature>
<evidence type="ECO:0000259" key="5">
    <source>
        <dbReference type="PROSITE" id="PS51898"/>
    </source>
</evidence>
<protein>
    <submittedName>
        <fullName evidence="6">Tyrosine-type recombinase/integrase</fullName>
    </submittedName>
</protein>
<reference evidence="7" key="1">
    <citation type="journal article" date="2019" name="Int. J. Syst. Evol. Microbiol.">
        <title>The Global Catalogue of Microorganisms (GCM) 10K type strain sequencing project: providing services to taxonomists for standard genome sequencing and annotation.</title>
        <authorList>
            <consortium name="The Broad Institute Genomics Platform"/>
            <consortium name="The Broad Institute Genome Sequencing Center for Infectious Disease"/>
            <person name="Wu L."/>
            <person name="Ma J."/>
        </authorList>
    </citation>
    <scope>NUCLEOTIDE SEQUENCE [LARGE SCALE GENOMIC DNA]</scope>
    <source>
        <strain evidence="7">CGMCC 4.7676</strain>
    </source>
</reference>
<feature type="region of interest" description="Disordered" evidence="4">
    <location>
        <begin position="1"/>
        <end position="47"/>
    </location>
</feature>
<keyword evidence="2" id="KW-0238">DNA-binding</keyword>
<dbReference type="InterPro" id="IPR002104">
    <property type="entry name" value="Integrase_catalytic"/>
</dbReference>
<name>A0ABV7PAG1_9PSEU</name>
<comment type="similarity">
    <text evidence="1">Belongs to the 'phage' integrase family.</text>
</comment>
<dbReference type="Pfam" id="PF00589">
    <property type="entry name" value="Phage_integrase"/>
    <property type="match status" value="1"/>
</dbReference>
<dbReference type="Proteomes" id="UP001595645">
    <property type="component" value="Unassembled WGS sequence"/>
</dbReference>
<dbReference type="Gene3D" id="1.10.443.10">
    <property type="entry name" value="Intergrase catalytic core"/>
    <property type="match status" value="1"/>
</dbReference>
<accession>A0ABV7PAG1</accession>
<organism evidence="6 7">
    <name type="scientific">Amycolatopsis speibonae</name>
    <dbReference type="NCBI Taxonomy" id="1450224"/>
    <lineage>
        <taxon>Bacteria</taxon>
        <taxon>Bacillati</taxon>
        <taxon>Actinomycetota</taxon>
        <taxon>Actinomycetes</taxon>
        <taxon>Pseudonocardiales</taxon>
        <taxon>Pseudonocardiaceae</taxon>
        <taxon>Amycolatopsis</taxon>
    </lineage>
</organism>
<dbReference type="SUPFAM" id="SSF56349">
    <property type="entry name" value="DNA breaking-rejoining enzymes"/>
    <property type="match status" value="1"/>
</dbReference>
<dbReference type="RefSeq" id="WP_378245158.1">
    <property type="nucleotide sequence ID" value="NZ_JBHRWK010000079.1"/>
</dbReference>
<proteinExistence type="inferred from homology"/>
<evidence type="ECO:0000256" key="4">
    <source>
        <dbReference type="SAM" id="MobiDB-lite"/>
    </source>
</evidence>
<sequence>MGRKSPQEKKRLSYAKDRRGDFGENDKSSRKNVPRHKRRVNRENRHRDQLMLTAARGPVDVELAATAEESLLKVRPQRWRKWPDTPLGTLVRGKLDRIDVRRSLEAATVSPLTDDELDETLSAAAYLLSTKDAAALHFLSHTGVRVTELSALDLRDVSTGSVTVRGRRRRTIPLPPELRPSLDAYLRVRAERTGAGEEPAYFLDAFGRRVSPGSVNRVVVAFGILIGLPSLSARTLRMTFAVNLLRAGADLAAVSEMLGHASLDATRDYLAR</sequence>
<evidence type="ECO:0000313" key="6">
    <source>
        <dbReference type="EMBL" id="MFC3455073.1"/>
    </source>
</evidence>
<keyword evidence="7" id="KW-1185">Reference proteome</keyword>
<feature type="compositionally biased region" description="Basic residues" evidence="4">
    <location>
        <begin position="30"/>
        <end position="40"/>
    </location>
</feature>
<evidence type="ECO:0000256" key="1">
    <source>
        <dbReference type="ARBA" id="ARBA00008857"/>
    </source>
</evidence>
<dbReference type="InterPro" id="IPR011010">
    <property type="entry name" value="DNA_brk_join_enz"/>
</dbReference>
<dbReference type="PANTHER" id="PTHR30349:SF41">
    <property type="entry name" value="INTEGRASE_RECOMBINASE PROTEIN MJ0367-RELATED"/>
    <property type="match status" value="1"/>
</dbReference>
<feature type="compositionally biased region" description="Basic and acidic residues" evidence="4">
    <location>
        <begin position="1"/>
        <end position="29"/>
    </location>
</feature>
<comment type="caution">
    <text evidence="6">The sequence shown here is derived from an EMBL/GenBank/DDBJ whole genome shotgun (WGS) entry which is preliminary data.</text>
</comment>
<dbReference type="PANTHER" id="PTHR30349">
    <property type="entry name" value="PHAGE INTEGRASE-RELATED"/>
    <property type="match status" value="1"/>
</dbReference>
<dbReference type="InterPro" id="IPR050090">
    <property type="entry name" value="Tyrosine_recombinase_XerCD"/>
</dbReference>
<evidence type="ECO:0000256" key="3">
    <source>
        <dbReference type="ARBA" id="ARBA00023172"/>
    </source>
</evidence>
<evidence type="ECO:0000256" key="2">
    <source>
        <dbReference type="ARBA" id="ARBA00023125"/>
    </source>
</evidence>
<evidence type="ECO:0000313" key="7">
    <source>
        <dbReference type="Proteomes" id="UP001595645"/>
    </source>
</evidence>